<dbReference type="AlphaFoldDB" id="A0A4Y2QBH9"/>
<sequence length="81" mass="8549">MDAKSIACQSLPYGVGASLSSKQNIGFETGGEVGSSLYSTEYPAWSIFISVEVTASSHWCGVEVWRGSASSSVVLVIKILM</sequence>
<accession>A0A4Y2QBH9</accession>
<organism evidence="1 2">
    <name type="scientific">Araneus ventricosus</name>
    <name type="common">Orbweaver spider</name>
    <name type="synonym">Epeira ventricosa</name>
    <dbReference type="NCBI Taxonomy" id="182803"/>
    <lineage>
        <taxon>Eukaryota</taxon>
        <taxon>Metazoa</taxon>
        <taxon>Ecdysozoa</taxon>
        <taxon>Arthropoda</taxon>
        <taxon>Chelicerata</taxon>
        <taxon>Arachnida</taxon>
        <taxon>Araneae</taxon>
        <taxon>Araneomorphae</taxon>
        <taxon>Entelegynae</taxon>
        <taxon>Araneoidea</taxon>
        <taxon>Araneidae</taxon>
        <taxon>Araneus</taxon>
    </lineage>
</organism>
<evidence type="ECO:0000313" key="2">
    <source>
        <dbReference type="Proteomes" id="UP000499080"/>
    </source>
</evidence>
<dbReference type="Proteomes" id="UP000499080">
    <property type="component" value="Unassembled WGS sequence"/>
</dbReference>
<gene>
    <name evidence="1" type="ORF">AVEN_142740_1</name>
</gene>
<comment type="caution">
    <text evidence="1">The sequence shown here is derived from an EMBL/GenBank/DDBJ whole genome shotgun (WGS) entry which is preliminary data.</text>
</comment>
<protein>
    <submittedName>
        <fullName evidence="1">Uncharacterized protein</fullName>
    </submittedName>
</protein>
<keyword evidence="2" id="KW-1185">Reference proteome</keyword>
<evidence type="ECO:0000313" key="1">
    <source>
        <dbReference type="EMBL" id="GBN60929.1"/>
    </source>
</evidence>
<reference evidence="1 2" key="1">
    <citation type="journal article" date="2019" name="Sci. Rep.">
        <title>Orb-weaving spider Araneus ventricosus genome elucidates the spidroin gene catalogue.</title>
        <authorList>
            <person name="Kono N."/>
            <person name="Nakamura H."/>
            <person name="Ohtoshi R."/>
            <person name="Moran D.A.P."/>
            <person name="Shinohara A."/>
            <person name="Yoshida Y."/>
            <person name="Fujiwara M."/>
            <person name="Mori M."/>
            <person name="Tomita M."/>
            <person name="Arakawa K."/>
        </authorList>
    </citation>
    <scope>NUCLEOTIDE SEQUENCE [LARGE SCALE GENOMIC DNA]</scope>
</reference>
<dbReference type="EMBL" id="BGPR01013492">
    <property type="protein sequence ID" value="GBN60929.1"/>
    <property type="molecule type" value="Genomic_DNA"/>
</dbReference>
<proteinExistence type="predicted"/>
<name>A0A4Y2QBH9_ARAVE</name>